<evidence type="ECO:0000259" key="1">
    <source>
        <dbReference type="Pfam" id="PF07687"/>
    </source>
</evidence>
<feature type="domain" description="Peptidase M20 dimerisation" evidence="1">
    <location>
        <begin position="1"/>
        <end position="78"/>
    </location>
</feature>
<dbReference type="AlphaFoldDB" id="D6PD90"/>
<dbReference type="EMBL" id="GU942993">
    <property type="protein sequence ID" value="ADD93691.1"/>
    <property type="molecule type" value="Genomic_DNA"/>
</dbReference>
<dbReference type="Gene3D" id="3.30.70.360">
    <property type="match status" value="1"/>
</dbReference>
<protein>
    <recommendedName>
        <fullName evidence="1">Peptidase M20 dimerisation domain-containing protein</fullName>
    </recommendedName>
</protein>
<accession>D6PD90</accession>
<evidence type="ECO:0000313" key="2">
    <source>
        <dbReference type="EMBL" id="ADD93691.1"/>
    </source>
</evidence>
<dbReference type="InterPro" id="IPR017439">
    <property type="entry name" value="Amidohydrolase"/>
</dbReference>
<reference evidence="2" key="1">
    <citation type="journal article" date="2010" name="ISME J.">
        <title>Metagenome of the Mediterranean deep chlorophyll maximum studied by direct and fosmid library 454 pyrosequencing.</title>
        <authorList>
            <person name="Ghai R."/>
            <person name="Martin-Cuadrado A.B."/>
            <person name="Molto A.G."/>
            <person name="Heredia I.G."/>
            <person name="Cabrera R."/>
            <person name="Martin J."/>
            <person name="Verdu M."/>
            <person name="Deschamps P."/>
            <person name="Moreira D."/>
            <person name="Lopez-Garcia P."/>
            <person name="Mira A."/>
            <person name="Rodriguez-Valera F."/>
        </authorList>
    </citation>
    <scope>NUCLEOTIDE SEQUENCE</scope>
</reference>
<dbReference type="Pfam" id="PF07687">
    <property type="entry name" value="M20_dimer"/>
    <property type="match status" value="1"/>
</dbReference>
<name>D6PD90_9BACT</name>
<sequence>MPHVGRDTISVGSEIIQSLQNIISKKLAPGSGSVLSVTEFTSDGARNVLPGNSLIKGDVRSRNKEDRLEIKRLMGTLVEGISDAHEITGEVSFETEFVETINSSDQTETVIAVAEELGLSLDGNCEPMSFSEDFAHFSNVVPGCFFFRQWTNWMCIKSPTLKFLRL</sequence>
<dbReference type="InterPro" id="IPR036264">
    <property type="entry name" value="Bact_exopeptidase_dim_dom"/>
</dbReference>
<organism evidence="2">
    <name type="scientific">uncultured marine bacterium MedDCM-OCT-S04-C749</name>
    <dbReference type="NCBI Taxonomy" id="743061"/>
    <lineage>
        <taxon>Bacteria</taxon>
        <taxon>environmental samples</taxon>
    </lineage>
</organism>
<dbReference type="PANTHER" id="PTHR11014">
    <property type="entry name" value="PEPTIDASE M20 FAMILY MEMBER"/>
    <property type="match status" value="1"/>
</dbReference>
<dbReference type="SUPFAM" id="SSF53187">
    <property type="entry name" value="Zn-dependent exopeptidases"/>
    <property type="match status" value="1"/>
</dbReference>
<proteinExistence type="predicted"/>
<dbReference type="Gene3D" id="3.40.630.10">
    <property type="entry name" value="Zn peptidases"/>
    <property type="match status" value="1"/>
</dbReference>
<dbReference type="PANTHER" id="PTHR11014:SF63">
    <property type="entry name" value="METALLOPEPTIDASE, PUTATIVE (AFU_ORTHOLOGUE AFUA_6G09600)-RELATED"/>
    <property type="match status" value="1"/>
</dbReference>
<dbReference type="GO" id="GO:0016787">
    <property type="term" value="F:hydrolase activity"/>
    <property type="evidence" value="ECO:0007669"/>
    <property type="project" value="InterPro"/>
</dbReference>
<dbReference type="SUPFAM" id="SSF55031">
    <property type="entry name" value="Bacterial exopeptidase dimerisation domain"/>
    <property type="match status" value="1"/>
</dbReference>
<dbReference type="InterPro" id="IPR011650">
    <property type="entry name" value="Peptidase_M20_dimer"/>
</dbReference>